<dbReference type="GO" id="GO:0003755">
    <property type="term" value="F:peptidyl-prolyl cis-trans isomerase activity"/>
    <property type="evidence" value="ECO:0007669"/>
    <property type="project" value="UniProtKB-EC"/>
</dbReference>
<dbReference type="InterPro" id="IPR044666">
    <property type="entry name" value="Cyclophilin_A-like"/>
</dbReference>
<evidence type="ECO:0000256" key="1">
    <source>
        <dbReference type="ARBA" id="ARBA00002388"/>
    </source>
</evidence>
<sequence>MPTNKQRRQAAQRHLQRQLERRAELAKKRRRNLGILATAIAVLVVVGAALLITGVFKGDDDTTAAEDPTVSDGAAPTSAAAPTTNADGTVSCTYAPDASGNTNLTDVGTPPTPEATPATGTSTLRMSTDQGDLTLTLDKAKAPCAAASFGYLAQQGFFDGSTCHRLVVQPSFGVLQCGDPTGTGSGGPSYKYAEEVTPETTYPRGTIAMAKTSAPGTTGSQFFLCFVDTELPPEYTVVGTVDEAGLGVLDTVAAGGIKDAGPQGDGAPAVPVTISSLAVAG</sequence>
<dbReference type="EMBL" id="CADCTN010000166">
    <property type="protein sequence ID" value="CAA9255341.1"/>
    <property type="molecule type" value="Genomic_DNA"/>
</dbReference>
<feature type="region of interest" description="Disordered" evidence="2">
    <location>
        <begin position="61"/>
        <end position="87"/>
    </location>
</feature>
<dbReference type="PROSITE" id="PS50072">
    <property type="entry name" value="CSA_PPIASE_2"/>
    <property type="match status" value="1"/>
</dbReference>
<keyword evidence="3" id="KW-1133">Transmembrane helix</keyword>
<dbReference type="PANTHER" id="PTHR45625">
    <property type="entry name" value="PEPTIDYL-PROLYL CIS-TRANS ISOMERASE-RELATED"/>
    <property type="match status" value="1"/>
</dbReference>
<evidence type="ECO:0000256" key="3">
    <source>
        <dbReference type="SAM" id="Phobius"/>
    </source>
</evidence>
<dbReference type="Gene3D" id="2.40.100.10">
    <property type="entry name" value="Cyclophilin-like"/>
    <property type="match status" value="1"/>
</dbReference>
<organism evidence="5">
    <name type="scientific">uncultured Blastococcus sp</name>
    <dbReference type="NCBI Taxonomy" id="217144"/>
    <lineage>
        <taxon>Bacteria</taxon>
        <taxon>Bacillati</taxon>
        <taxon>Actinomycetota</taxon>
        <taxon>Actinomycetes</taxon>
        <taxon>Geodermatophilales</taxon>
        <taxon>Geodermatophilaceae</taxon>
        <taxon>Blastococcus</taxon>
        <taxon>environmental samples</taxon>
    </lineage>
</organism>
<feature type="region of interest" description="Disordered" evidence="2">
    <location>
        <begin position="100"/>
        <end position="121"/>
    </location>
</feature>
<evidence type="ECO:0000256" key="2">
    <source>
        <dbReference type="SAM" id="MobiDB-lite"/>
    </source>
</evidence>
<evidence type="ECO:0000259" key="4">
    <source>
        <dbReference type="PROSITE" id="PS50072"/>
    </source>
</evidence>
<gene>
    <name evidence="5" type="ORF">AVDCRST_MAG52-2327</name>
</gene>
<dbReference type="EC" id="5.2.1.8" evidence="5"/>
<keyword evidence="3" id="KW-0472">Membrane</keyword>
<protein>
    <submittedName>
        <fullName evidence="5">Probable peptidyl-prolyl cis-trans isomerase B (PPIase B) (Rotamase B)</fullName>
        <ecNumber evidence="5">5.2.1.8</ecNumber>
    </submittedName>
</protein>
<accession>A0A6J4IL65</accession>
<name>A0A6J4IL65_9ACTN</name>
<keyword evidence="3" id="KW-0812">Transmembrane</keyword>
<dbReference type="AlphaFoldDB" id="A0A6J4IL65"/>
<feature type="domain" description="PPIase cyclophilin-type" evidence="4">
    <location>
        <begin position="131"/>
        <end position="279"/>
    </location>
</feature>
<dbReference type="SUPFAM" id="SSF50891">
    <property type="entry name" value="Cyclophilin-like"/>
    <property type="match status" value="1"/>
</dbReference>
<feature type="transmembrane region" description="Helical" evidence="3">
    <location>
        <begin position="33"/>
        <end position="56"/>
    </location>
</feature>
<proteinExistence type="predicted"/>
<comment type="function">
    <text evidence="1">PPIases accelerate the folding of proteins. It catalyzes the cis-trans isomerization of proline imidic peptide bonds in oligopeptides.</text>
</comment>
<dbReference type="Pfam" id="PF00160">
    <property type="entry name" value="Pro_isomerase"/>
    <property type="match status" value="1"/>
</dbReference>
<dbReference type="InterPro" id="IPR029000">
    <property type="entry name" value="Cyclophilin-like_dom_sf"/>
</dbReference>
<keyword evidence="5" id="KW-0413">Isomerase</keyword>
<dbReference type="PANTHER" id="PTHR45625:SF3">
    <property type="entry name" value="PEPTIDYL-PROLYL CIS-TRANS ISOMERASE B-RELATED"/>
    <property type="match status" value="1"/>
</dbReference>
<feature type="compositionally biased region" description="Low complexity" evidence="2">
    <location>
        <begin position="74"/>
        <end position="86"/>
    </location>
</feature>
<evidence type="ECO:0000313" key="5">
    <source>
        <dbReference type="EMBL" id="CAA9255341.1"/>
    </source>
</evidence>
<reference evidence="5" key="1">
    <citation type="submission" date="2020-02" db="EMBL/GenBank/DDBJ databases">
        <authorList>
            <person name="Meier V. D."/>
        </authorList>
    </citation>
    <scope>NUCLEOTIDE SEQUENCE</scope>
    <source>
        <strain evidence="5">AVDCRST_MAG52</strain>
    </source>
</reference>
<dbReference type="InterPro" id="IPR002130">
    <property type="entry name" value="Cyclophilin-type_PPIase_dom"/>
</dbReference>